<sequence length="519" mass="58901">MCSFLSTQAQFGYYEQALQFSQTSFWGTARMQGIGGAQVALGGDLSNASSNPAGLGFYNRGTFSITPGLNFHKTESDFLGQSNLGKKVNFNIAQLGLSFYFGDGDVATQQIRGSSFAITVDRVNDFYNDIYYQGKNYYNSYINSVLEDPNDDLALEALYDNYLINPHPNNYQFVADFGELLGYDTLMNYQGYSSPFQFSRPTQGSSIVTLGSQYAINFGYGANYMDWFYFGANLSIHSLDYRKTENYNEFQYDYVSENGDWIAEDALDNISKLDQLSIMGTGAGGNFGIIVRPFSQLIMGVSYATPIYMILEEESYTIFRSNYFDNYDYVNVSFDLEDLDNDPDTKFIYDVSDLDSFEYQSADLISTYTLTTPGRLNFGLSYFLGKNGFLTGAIEFKDYSNIFLNGKDFDLTDDNQVIRGLYKSVINYQIGAEYKFGNFQLRGGYGFQEDFYASSNYDRSIDRYSIGLGYREADFFIDFALNQRRTKNYISPYEIEVNRPVASLTNFQTTALFTLGFNF</sequence>
<evidence type="ECO:0000313" key="1">
    <source>
        <dbReference type="EMBL" id="CBL88145.1"/>
    </source>
</evidence>
<reference evidence="1" key="2">
    <citation type="journal article" date="2012" name="Environ. Microbiol.">
        <title>Genomic content of uncultured Bacteroidetes from contrasting oceanic provinces in the North Atlantic Ocean.</title>
        <authorList>
            <person name="Gomez-Pereira P.R."/>
            <person name="Schuler M."/>
            <person name="Fuchs B.M."/>
            <person name="Bennke C."/>
            <person name="Teeling H."/>
            <person name="Waldmann J."/>
            <person name="Richter M."/>
            <person name="Barbe V."/>
            <person name="Bataille E."/>
            <person name="Glockner F.O."/>
            <person name="Amann R."/>
        </authorList>
    </citation>
    <scope>NUCLEOTIDE SEQUENCE</scope>
</reference>
<organism evidence="1">
    <name type="scientific">uncultured Cytophagia bacterium</name>
    <dbReference type="NCBI Taxonomy" id="768505"/>
    <lineage>
        <taxon>Bacteria</taxon>
        <taxon>Pseudomonadati</taxon>
        <taxon>Bacteroidota</taxon>
        <taxon>Cytophagia</taxon>
        <taxon>environmental samples</taxon>
    </lineage>
</organism>
<dbReference type="AlphaFoldDB" id="F4MNB0"/>
<accession>F4MNB0</accession>
<proteinExistence type="predicted"/>
<gene>
    <name evidence="1" type="ORF">S18_1001_0022</name>
</gene>
<name>F4MNB0_9BACT</name>
<evidence type="ECO:0008006" key="2">
    <source>
        <dbReference type="Google" id="ProtNLM"/>
    </source>
</evidence>
<reference evidence="1" key="1">
    <citation type="submission" date="2010-05" db="EMBL/GenBank/DDBJ databases">
        <authorList>
            <person name="Genoscope - CEA"/>
        </authorList>
    </citation>
    <scope>NUCLEOTIDE SEQUENCE</scope>
</reference>
<protein>
    <recommendedName>
        <fullName evidence="2">Transporter</fullName>
    </recommendedName>
</protein>
<dbReference type="Gene3D" id="2.40.160.60">
    <property type="entry name" value="Outer membrane protein transport protein (OMPP1/FadL/TodX)"/>
    <property type="match status" value="1"/>
</dbReference>
<dbReference type="EMBL" id="FQ032830">
    <property type="protein sequence ID" value="CBL88145.1"/>
    <property type="molecule type" value="Genomic_DNA"/>
</dbReference>